<accession>A0A518CRD6</accession>
<dbReference type="InterPro" id="IPR046358">
    <property type="entry name" value="Flagellin_C"/>
</dbReference>
<keyword evidence="2 3" id="KW-0975">Bacterial flagellum</keyword>
<dbReference type="KEGG" id="plon:Pla110_35140"/>
<dbReference type="AlphaFoldDB" id="A0A518CRD6"/>
<name>A0A518CRD6_9PLAN</name>
<reference evidence="6 7" key="1">
    <citation type="submission" date="2019-02" db="EMBL/GenBank/DDBJ databases">
        <title>Deep-cultivation of Planctomycetes and their phenomic and genomic characterization uncovers novel biology.</title>
        <authorList>
            <person name="Wiegand S."/>
            <person name="Jogler M."/>
            <person name="Boedeker C."/>
            <person name="Pinto D."/>
            <person name="Vollmers J."/>
            <person name="Rivas-Marin E."/>
            <person name="Kohn T."/>
            <person name="Peeters S.H."/>
            <person name="Heuer A."/>
            <person name="Rast P."/>
            <person name="Oberbeckmann S."/>
            <person name="Bunk B."/>
            <person name="Jeske O."/>
            <person name="Meyerdierks A."/>
            <person name="Storesund J.E."/>
            <person name="Kallscheuer N."/>
            <person name="Luecker S."/>
            <person name="Lage O.M."/>
            <person name="Pohl T."/>
            <person name="Merkel B.J."/>
            <person name="Hornburger P."/>
            <person name="Mueller R.-W."/>
            <person name="Bruemmer F."/>
            <person name="Labrenz M."/>
            <person name="Spormann A.M."/>
            <person name="Op den Camp H."/>
            <person name="Overmann J."/>
            <person name="Amann R."/>
            <person name="Jetten M.S.M."/>
            <person name="Mascher T."/>
            <person name="Medema M.H."/>
            <person name="Devos D.P."/>
            <person name="Kaster A.-K."/>
            <person name="Ovreas L."/>
            <person name="Rohde M."/>
            <person name="Galperin M.Y."/>
            <person name="Jogler C."/>
        </authorList>
    </citation>
    <scope>NUCLEOTIDE SEQUENCE [LARGE SCALE GENOMIC DNA]</scope>
    <source>
        <strain evidence="6 7">Pla110</strain>
    </source>
</reference>
<dbReference type="GO" id="GO:0005576">
    <property type="term" value="C:extracellular region"/>
    <property type="evidence" value="ECO:0007669"/>
    <property type="project" value="UniProtKB-SubCell"/>
</dbReference>
<keyword evidence="6" id="KW-0969">Cilium</keyword>
<dbReference type="PRINTS" id="PR00207">
    <property type="entry name" value="FLAGELLIN"/>
</dbReference>
<sequence length="720" mass="72495">MTRINTNVASLRGLRSLNKANDLLGTSLTRLSTGLQINSGKDNPAGLIAGETLRAQITTIEQSIKNSNRANNVLSTADSAIGEISGLLNQVRGLVQEGLNDGALSDEEISANQLQIDAALSAINRISANTTFAGSKLIDGSKGFTTQLSTADAAELSDFQINEAVFGSSPTIEVVAQVNQTAEKAELNFNGGALTSKTTFEVSGSRGSQVLFFDSASSTANIADAVNAATGVTGVTATATNGSVGTLTVNTQIATVAGTVDLVSTGANNDLTFTDARATGTQGDFTNKISVTFSDPSANSQSLSLSISGNDITVNLATNGNGTITSTADDVSALISGNATANALVSVADTAGNDGTGLVEAIASTQVGDGVDQQDAGLVFTDARGSASGQALFTNAISVQLADPSGNNQALSATVTTEANGQETIVINLATNGDGTITSTADDVEAFINGNETVNALISAVDNGNGTDTLAAAAAGTVSDGVNSSLTFTSSEYGSNEFVDINVLDGTFSTTLNDDTTVATRDSGVDIGVTINGQTAQTNGLKASVKTANLDVSLTLAEGSNSTATSSTITITGGGSLFQIGQEVSSQGQIGIGIDAINTARLGGSSGKLYELGSGAGKSLLDVGPSVPGSTLVDIVDEAISRVNTLRGRIGALQKNVIETNISTLSVALENITEARSSIVDADFAIETANLTRAQILSQAGTSVLSIANQTPSQVLALLG</sequence>
<evidence type="ECO:0000256" key="2">
    <source>
        <dbReference type="ARBA" id="ARBA00023143"/>
    </source>
</evidence>
<evidence type="ECO:0000259" key="5">
    <source>
        <dbReference type="Pfam" id="PF00700"/>
    </source>
</evidence>
<evidence type="ECO:0000259" key="4">
    <source>
        <dbReference type="Pfam" id="PF00669"/>
    </source>
</evidence>
<evidence type="ECO:0000313" key="6">
    <source>
        <dbReference type="EMBL" id="QDU81764.1"/>
    </source>
</evidence>
<evidence type="ECO:0000256" key="3">
    <source>
        <dbReference type="RuleBase" id="RU362073"/>
    </source>
</evidence>
<dbReference type="Pfam" id="PF00700">
    <property type="entry name" value="Flagellin_C"/>
    <property type="match status" value="1"/>
</dbReference>
<protein>
    <recommendedName>
        <fullName evidence="3">Flagellin</fullName>
    </recommendedName>
</protein>
<dbReference type="EMBL" id="CP036281">
    <property type="protein sequence ID" value="QDU81764.1"/>
    <property type="molecule type" value="Genomic_DNA"/>
</dbReference>
<dbReference type="PANTHER" id="PTHR42792">
    <property type="entry name" value="FLAGELLIN"/>
    <property type="match status" value="1"/>
</dbReference>
<dbReference type="PANTHER" id="PTHR42792:SF2">
    <property type="entry name" value="FLAGELLIN"/>
    <property type="match status" value="1"/>
</dbReference>
<feature type="domain" description="Flagellin N-terminal" evidence="4">
    <location>
        <begin position="4"/>
        <end position="142"/>
    </location>
</feature>
<dbReference type="GO" id="GO:0009288">
    <property type="term" value="C:bacterial-type flagellum"/>
    <property type="evidence" value="ECO:0007669"/>
    <property type="project" value="UniProtKB-SubCell"/>
</dbReference>
<dbReference type="Gene3D" id="1.20.1330.10">
    <property type="entry name" value="f41 fragment of flagellin, N-terminal domain"/>
    <property type="match status" value="2"/>
</dbReference>
<dbReference type="Proteomes" id="UP000317178">
    <property type="component" value="Chromosome"/>
</dbReference>
<feature type="domain" description="Flagellin C-terminal" evidence="5">
    <location>
        <begin position="633"/>
        <end position="719"/>
    </location>
</feature>
<dbReference type="Pfam" id="PF00669">
    <property type="entry name" value="Flagellin_N"/>
    <property type="match status" value="1"/>
</dbReference>
<dbReference type="InterPro" id="IPR001492">
    <property type="entry name" value="Flagellin"/>
</dbReference>
<proteinExistence type="inferred from homology"/>
<keyword evidence="3" id="KW-0964">Secreted</keyword>
<dbReference type="OrthoDB" id="9796789at2"/>
<gene>
    <name evidence="6" type="primary">fliC</name>
    <name evidence="6" type="ORF">Pla110_35140</name>
</gene>
<dbReference type="GO" id="GO:0005198">
    <property type="term" value="F:structural molecule activity"/>
    <property type="evidence" value="ECO:0007669"/>
    <property type="project" value="UniProtKB-UniRule"/>
</dbReference>
<comment type="similarity">
    <text evidence="1 3">Belongs to the bacterial flagellin family.</text>
</comment>
<dbReference type="RefSeq" id="WP_144997380.1">
    <property type="nucleotide sequence ID" value="NZ_CP036281.1"/>
</dbReference>
<organism evidence="6 7">
    <name type="scientific">Polystyrenella longa</name>
    <dbReference type="NCBI Taxonomy" id="2528007"/>
    <lineage>
        <taxon>Bacteria</taxon>
        <taxon>Pseudomonadati</taxon>
        <taxon>Planctomycetota</taxon>
        <taxon>Planctomycetia</taxon>
        <taxon>Planctomycetales</taxon>
        <taxon>Planctomycetaceae</taxon>
        <taxon>Polystyrenella</taxon>
    </lineage>
</organism>
<dbReference type="InterPro" id="IPR001029">
    <property type="entry name" value="Flagellin_N"/>
</dbReference>
<comment type="subcellular location">
    <subcellularLocation>
        <location evidence="3">Secreted</location>
    </subcellularLocation>
    <subcellularLocation>
        <location evidence="3">Bacterial flagellum</location>
    </subcellularLocation>
</comment>
<dbReference type="SUPFAM" id="SSF64518">
    <property type="entry name" value="Phase 1 flagellin"/>
    <property type="match status" value="2"/>
</dbReference>
<keyword evidence="6" id="KW-0966">Cell projection</keyword>
<evidence type="ECO:0000313" key="7">
    <source>
        <dbReference type="Proteomes" id="UP000317178"/>
    </source>
</evidence>
<comment type="function">
    <text evidence="3">Flagellin is the subunit protein which polymerizes to form the filaments of bacterial flagella.</text>
</comment>
<evidence type="ECO:0000256" key="1">
    <source>
        <dbReference type="ARBA" id="ARBA00005709"/>
    </source>
</evidence>
<keyword evidence="7" id="KW-1185">Reference proteome</keyword>
<keyword evidence="6" id="KW-0282">Flagellum</keyword>